<dbReference type="Proteomes" id="UP000238217">
    <property type="component" value="Unassembled WGS sequence"/>
</dbReference>
<protein>
    <submittedName>
        <fullName evidence="3">Sirohydrochlorin ferrochelatase</fullName>
    </submittedName>
</protein>
<dbReference type="EMBL" id="PVTY01000002">
    <property type="protein sequence ID" value="PRZ18377.1"/>
    <property type="molecule type" value="Genomic_DNA"/>
</dbReference>
<name>A0A2T0YRW4_9MICC</name>
<dbReference type="InterPro" id="IPR002762">
    <property type="entry name" value="CbiX-like"/>
</dbReference>
<comment type="caution">
    <text evidence="3">The sequence shown here is derived from an EMBL/GenBank/DDBJ whole genome shotgun (WGS) entry which is preliminary data.</text>
</comment>
<dbReference type="GO" id="GO:0016829">
    <property type="term" value="F:lyase activity"/>
    <property type="evidence" value="ECO:0007669"/>
    <property type="project" value="UniProtKB-KW"/>
</dbReference>
<organism evidence="3 4">
    <name type="scientific">Nesterenkonia sandarakina</name>
    <dbReference type="NCBI Taxonomy" id="272918"/>
    <lineage>
        <taxon>Bacteria</taxon>
        <taxon>Bacillati</taxon>
        <taxon>Actinomycetota</taxon>
        <taxon>Actinomycetes</taxon>
        <taxon>Micrococcales</taxon>
        <taxon>Micrococcaceae</taxon>
        <taxon>Nesterenkonia</taxon>
    </lineage>
</organism>
<evidence type="ECO:0000256" key="1">
    <source>
        <dbReference type="ARBA" id="ARBA00022723"/>
    </source>
</evidence>
<keyword evidence="2" id="KW-0456">Lyase</keyword>
<dbReference type="AlphaFoldDB" id="A0A2T0YRW4"/>
<sequence>MTRTAADPAALLAISHGTSNPEGQRLVTQLADRVAEVAAQRGLEDLVRLGHVDVQQPDVPASLAALPQEMAAVVVPLLLSAGFHVNVDLKEDTADLDRPVTVGGALGPDDRLVDLLLSRVREAGVDTARDTLIFAAAGSSDHSAVRDCQDMAARIQTRLRRPVQDAYLSFAEPAVKTAVAQARETTQGRVVLISYLLAPGYFQKMLERSGADVVTSSLLPQDSTQAPRELVEIILDRFSAGLAELTPAAQAAH</sequence>
<evidence type="ECO:0000256" key="2">
    <source>
        <dbReference type="ARBA" id="ARBA00023239"/>
    </source>
</evidence>
<keyword evidence="4" id="KW-1185">Reference proteome</keyword>
<reference evidence="3 4" key="1">
    <citation type="submission" date="2018-03" db="EMBL/GenBank/DDBJ databases">
        <title>Comparative analysis of microorganisms from saline springs in Andes Mountain Range, Colombia.</title>
        <authorList>
            <person name="Rubin E."/>
        </authorList>
    </citation>
    <scope>NUCLEOTIDE SEQUENCE [LARGE SCALE GENOMIC DNA]</scope>
    <source>
        <strain evidence="3 4">CG 35</strain>
    </source>
</reference>
<evidence type="ECO:0000313" key="3">
    <source>
        <dbReference type="EMBL" id="PRZ18377.1"/>
    </source>
</evidence>
<dbReference type="InterPro" id="IPR050963">
    <property type="entry name" value="Sirohydro_Cobaltochel/CbiX"/>
</dbReference>
<dbReference type="PANTHER" id="PTHR33542">
    <property type="entry name" value="SIROHYDROCHLORIN FERROCHELATASE, CHLOROPLASTIC"/>
    <property type="match status" value="1"/>
</dbReference>
<dbReference type="PANTHER" id="PTHR33542:SF5">
    <property type="entry name" value="FERROCHELATASE CHE1"/>
    <property type="match status" value="1"/>
</dbReference>
<proteinExistence type="predicted"/>
<dbReference type="GO" id="GO:0046872">
    <property type="term" value="F:metal ion binding"/>
    <property type="evidence" value="ECO:0007669"/>
    <property type="project" value="UniProtKB-KW"/>
</dbReference>
<dbReference type="SUPFAM" id="SSF53800">
    <property type="entry name" value="Chelatase"/>
    <property type="match status" value="1"/>
</dbReference>
<gene>
    <name evidence="3" type="ORF">BCL67_10239</name>
</gene>
<evidence type="ECO:0000313" key="4">
    <source>
        <dbReference type="Proteomes" id="UP000238217"/>
    </source>
</evidence>
<accession>A0A2T0YRW4</accession>
<dbReference type="CDD" id="cd03416">
    <property type="entry name" value="CbiX_SirB_N"/>
    <property type="match status" value="1"/>
</dbReference>
<keyword evidence="1" id="KW-0479">Metal-binding</keyword>
<dbReference type="OrthoDB" id="7345302at2"/>
<dbReference type="Gene3D" id="3.40.50.1400">
    <property type="match status" value="2"/>
</dbReference>
<dbReference type="RefSeq" id="WP_106121918.1">
    <property type="nucleotide sequence ID" value="NZ_PVTY01000002.1"/>
</dbReference>
<dbReference type="Pfam" id="PF01903">
    <property type="entry name" value="CbiX"/>
    <property type="match status" value="2"/>
</dbReference>